<dbReference type="SUPFAM" id="SSF51905">
    <property type="entry name" value="FAD/NAD(P)-binding domain"/>
    <property type="match status" value="1"/>
</dbReference>
<dbReference type="Gene3D" id="1.10.1060.10">
    <property type="entry name" value="Alpha-helical ferredoxin"/>
    <property type="match status" value="1"/>
</dbReference>
<protein>
    <submittedName>
        <fullName evidence="3">Protein similar to glutamate synthase [NADPH] small chain, clustered with sulfite reductase</fullName>
    </submittedName>
</protein>
<organism evidence="3">
    <name type="scientific">hydrothermal vent metagenome</name>
    <dbReference type="NCBI Taxonomy" id="652676"/>
    <lineage>
        <taxon>unclassified sequences</taxon>
        <taxon>metagenomes</taxon>
        <taxon>ecological metagenomes</taxon>
    </lineage>
</organism>
<evidence type="ECO:0000259" key="1">
    <source>
        <dbReference type="PROSITE" id="PS51379"/>
    </source>
</evidence>
<dbReference type="Pfam" id="PF12838">
    <property type="entry name" value="Fer4_7"/>
    <property type="match status" value="1"/>
</dbReference>
<dbReference type="GO" id="GO:0051536">
    <property type="term" value="F:iron-sulfur cluster binding"/>
    <property type="evidence" value="ECO:0007669"/>
    <property type="project" value="InterPro"/>
</dbReference>
<dbReference type="EMBL" id="FPHV01000197">
    <property type="protein sequence ID" value="SFV82499.1"/>
    <property type="molecule type" value="Genomic_DNA"/>
</dbReference>
<sequence length="656" mass="72160">MQKNPYGQNYKGDNHTFRMFKDEGDEMGTVPWNQKIFQNDTTYKCPTYVAQTPPCQGSCPSGHNIRGWLDIVRGMEKPPGDMSWQEYAFKRSTDANPFPSIMGRVCPAPCEDGCNRNEVEDTIGINAVEQFIGDNAKEEGFKFNVDAKPTGKKVAIIGGGCGGLTAALQLRKQGHAVTVFEKYEKLGGMMMYGIPDYRVPRDVLQYEIDRILETGVETKMNTKVGVDVTIEELEKEYDAVLFALGAMAGRSLPIPGGDATNCVSGVAFLEAYNQGRLQHITGKVICIGGGDTSIDVVSVARRLGNIDNVPDKDRPEHIIFNDTAHDVVDTSKRLGADVLLTTRSTIENMPAAQEEIDDANREGVEIEGQLSPIEVIKGEDGRAIALRFVRLEDDGSTVIEGSEFDVECELIVPAIGQGVDSEGIDGSFFNEHGFIDADRNYQVPNKPGFFVCGDVVRPHLLTTAIGQAGIVAESIGDYLTGKDQSARPKVDVHYFDLMEKLNEWDLSPSEEYDSTGTPGEATDTADYAVHNYEDRSFASIIPHTELFLGHFDEEARNARNHKLVDVDNVLGNFDERLIGYTEEEAQKEAGRCMSCGLCFECDNCVMYCPQDAVFKVKKDQATLGRYVDTDYDKCVGCHICADVCPTGYIQMGLGSD</sequence>
<dbReference type="PANTHER" id="PTHR43100">
    <property type="entry name" value="GLUTAMATE SYNTHASE [NADPH] SMALL CHAIN"/>
    <property type="match status" value="1"/>
</dbReference>
<dbReference type="Pfam" id="PF14691">
    <property type="entry name" value="Fer4_20"/>
    <property type="match status" value="1"/>
</dbReference>
<dbReference type="InterPro" id="IPR017900">
    <property type="entry name" value="4Fe4S_Fe_S_CS"/>
</dbReference>
<dbReference type="InterPro" id="IPR028261">
    <property type="entry name" value="DPD_II"/>
</dbReference>
<dbReference type="PRINTS" id="PR00419">
    <property type="entry name" value="ADXRDTASE"/>
</dbReference>
<dbReference type="PROSITE" id="PS51379">
    <property type="entry name" value="4FE4S_FER_2"/>
    <property type="match status" value="1"/>
</dbReference>
<evidence type="ECO:0000313" key="2">
    <source>
        <dbReference type="EMBL" id="SFV82499.1"/>
    </source>
</evidence>
<dbReference type="Pfam" id="PF07992">
    <property type="entry name" value="Pyr_redox_2"/>
    <property type="match status" value="1"/>
</dbReference>
<dbReference type="InterPro" id="IPR009051">
    <property type="entry name" value="Helical_ferredxn"/>
</dbReference>
<dbReference type="PROSITE" id="PS00198">
    <property type="entry name" value="4FE4S_FER_1"/>
    <property type="match status" value="1"/>
</dbReference>
<accession>A0A1W1DT26</accession>
<dbReference type="SUPFAM" id="SSF54862">
    <property type="entry name" value="4Fe-4S ferredoxins"/>
    <property type="match status" value="1"/>
</dbReference>
<feature type="domain" description="4Fe-4S ferredoxin-type" evidence="1">
    <location>
        <begin position="625"/>
        <end position="654"/>
    </location>
</feature>
<dbReference type="GO" id="GO:0016491">
    <property type="term" value="F:oxidoreductase activity"/>
    <property type="evidence" value="ECO:0007669"/>
    <property type="project" value="InterPro"/>
</dbReference>
<evidence type="ECO:0000313" key="3">
    <source>
        <dbReference type="EMBL" id="SFV84645.1"/>
    </source>
</evidence>
<dbReference type="SUPFAM" id="SSF51971">
    <property type="entry name" value="Nucleotide-binding domain"/>
    <property type="match status" value="1"/>
</dbReference>
<gene>
    <name evidence="2" type="ORF">MNB_SUP05-6-700</name>
    <name evidence="3" type="ORF">MNB_SUP05-9-409</name>
</gene>
<dbReference type="NCBIfam" id="NF009410">
    <property type="entry name" value="PRK12771.1"/>
    <property type="match status" value="1"/>
</dbReference>
<reference evidence="3" key="1">
    <citation type="submission" date="2016-10" db="EMBL/GenBank/DDBJ databases">
        <authorList>
            <person name="de Groot N.N."/>
        </authorList>
    </citation>
    <scope>NUCLEOTIDE SEQUENCE</scope>
</reference>
<dbReference type="InterPro" id="IPR023753">
    <property type="entry name" value="FAD/NAD-binding_dom"/>
</dbReference>
<dbReference type="AlphaFoldDB" id="A0A1W1DT26"/>
<dbReference type="PANTHER" id="PTHR43100:SF2">
    <property type="entry name" value="BNAA03G19380D PROTEIN"/>
    <property type="match status" value="1"/>
</dbReference>
<dbReference type="InterPro" id="IPR036188">
    <property type="entry name" value="FAD/NAD-bd_sf"/>
</dbReference>
<dbReference type="InterPro" id="IPR017896">
    <property type="entry name" value="4Fe4S_Fe-S-bd"/>
</dbReference>
<dbReference type="Gene3D" id="3.30.70.20">
    <property type="match status" value="1"/>
</dbReference>
<dbReference type="InterPro" id="IPR051394">
    <property type="entry name" value="Glutamate_Synthase"/>
</dbReference>
<dbReference type="EMBL" id="FPHX01000111">
    <property type="protein sequence ID" value="SFV84645.1"/>
    <property type="molecule type" value="Genomic_DNA"/>
</dbReference>
<dbReference type="SUPFAM" id="SSF46548">
    <property type="entry name" value="alpha-helical ferredoxin"/>
    <property type="match status" value="1"/>
</dbReference>
<name>A0A1W1DT26_9ZZZZ</name>
<proteinExistence type="predicted"/>
<dbReference type="Gene3D" id="3.50.50.60">
    <property type="entry name" value="FAD/NAD(P)-binding domain"/>
    <property type="match status" value="2"/>
</dbReference>